<evidence type="ECO:0000256" key="3">
    <source>
        <dbReference type="ARBA" id="ARBA00022475"/>
    </source>
</evidence>
<evidence type="ECO:0000256" key="5">
    <source>
        <dbReference type="ARBA" id="ARBA00022692"/>
    </source>
</evidence>
<dbReference type="InterPro" id="IPR007272">
    <property type="entry name" value="Sulf_transp_TsuA/YedE"/>
</dbReference>
<evidence type="ECO:0000256" key="7">
    <source>
        <dbReference type="ARBA" id="ARBA00023136"/>
    </source>
</evidence>
<evidence type="ECO:0000256" key="8">
    <source>
        <dbReference type="SAM" id="Phobius"/>
    </source>
</evidence>
<feature type="transmembrane region" description="Helical" evidence="8">
    <location>
        <begin position="70"/>
        <end position="92"/>
    </location>
</feature>
<dbReference type="AlphaFoldDB" id="A0A383BJB0"/>
<evidence type="ECO:0000256" key="4">
    <source>
        <dbReference type="ARBA" id="ARBA00022519"/>
    </source>
</evidence>
<evidence type="ECO:0008006" key="10">
    <source>
        <dbReference type="Google" id="ProtNLM"/>
    </source>
</evidence>
<keyword evidence="7 8" id="KW-0472">Membrane</keyword>
<sequence>MEKSKMSFLSNNWPWYISGIVIGLFVPLLFILRGKVFGVSASLRHICAAFPLSRIKYFSYNWKEEGAWNLYFVIGIVIGGWLAGYITSANVIDISEKTKQSLIAIGITQFDGLVPQQIFNWGYLRTIPGLIQLAIGGFLIGFGTRYAGGCTSGHAISGLSNLQLSSLIAVVGFFAGGLFATHVLLPLIFN</sequence>
<dbReference type="PANTHER" id="PTHR30574:SF1">
    <property type="entry name" value="SULPHUR TRANSPORT DOMAIN-CONTAINING PROTEIN"/>
    <property type="match status" value="1"/>
</dbReference>
<keyword evidence="2" id="KW-0813">Transport</keyword>
<dbReference type="Pfam" id="PF04143">
    <property type="entry name" value="Sulf_transp"/>
    <property type="match status" value="2"/>
</dbReference>
<name>A0A383BJB0_9ZZZZ</name>
<keyword evidence="6 8" id="KW-1133">Transmembrane helix</keyword>
<feature type="transmembrane region" description="Helical" evidence="8">
    <location>
        <begin position="127"/>
        <end position="147"/>
    </location>
</feature>
<keyword evidence="4" id="KW-0997">Cell inner membrane</keyword>
<dbReference type="PANTHER" id="PTHR30574">
    <property type="entry name" value="INNER MEMBRANE PROTEIN YEDE"/>
    <property type="match status" value="1"/>
</dbReference>
<evidence type="ECO:0000256" key="6">
    <source>
        <dbReference type="ARBA" id="ARBA00022989"/>
    </source>
</evidence>
<feature type="transmembrane region" description="Helical" evidence="8">
    <location>
        <begin position="12"/>
        <end position="32"/>
    </location>
</feature>
<keyword evidence="5 8" id="KW-0812">Transmembrane</keyword>
<feature type="transmembrane region" description="Helical" evidence="8">
    <location>
        <begin position="167"/>
        <end position="189"/>
    </location>
</feature>
<organism evidence="9">
    <name type="scientific">marine metagenome</name>
    <dbReference type="NCBI Taxonomy" id="408172"/>
    <lineage>
        <taxon>unclassified sequences</taxon>
        <taxon>metagenomes</taxon>
        <taxon>ecological metagenomes</taxon>
    </lineage>
</organism>
<comment type="subcellular location">
    <subcellularLocation>
        <location evidence="1">Cell inner membrane</location>
        <topology evidence="1">Multi-pass membrane protein</topology>
    </subcellularLocation>
</comment>
<evidence type="ECO:0000256" key="2">
    <source>
        <dbReference type="ARBA" id="ARBA00022448"/>
    </source>
</evidence>
<protein>
    <recommendedName>
        <fullName evidence="10">Sulphur transport domain-containing protein</fullName>
    </recommendedName>
</protein>
<proteinExistence type="predicted"/>
<gene>
    <name evidence="9" type="ORF">METZ01_LOCUS473061</name>
</gene>
<dbReference type="GO" id="GO:0005886">
    <property type="term" value="C:plasma membrane"/>
    <property type="evidence" value="ECO:0007669"/>
    <property type="project" value="UniProtKB-SubCell"/>
</dbReference>
<keyword evidence="3" id="KW-1003">Cell membrane</keyword>
<evidence type="ECO:0000313" key="9">
    <source>
        <dbReference type="EMBL" id="SVE20207.1"/>
    </source>
</evidence>
<reference evidence="9" key="1">
    <citation type="submission" date="2018-05" db="EMBL/GenBank/DDBJ databases">
        <authorList>
            <person name="Lanie J.A."/>
            <person name="Ng W.-L."/>
            <person name="Kazmierczak K.M."/>
            <person name="Andrzejewski T.M."/>
            <person name="Davidsen T.M."/>
            <person name="Wayne K.J."/>
            <person name="Tettelin H."/>
            <person name="Glass J.I."/>
            <person name="Rusch D."/>
            <person name="Podicherti R."/>
            <person name="Tsui H.-C.T."/>
            <person name="Winkler M.E."/>
        </authorList>
    </citation>
    <scope>NUCLEOTIDE SEQUENCE</scope>
</reference>
<evidence type="ECO:0000256" key="1">
    <source>
        <dbReference type="ARBA" id="ARBA00004429"/>
    </source>
</evidence>
<accession>A0A383BJB0</accession>
<dbReference type="EMBL" id="UINC01201043">
    <property type="protein sequence ID" value="SVE20207.1"/>
    <property type="molecule type" value="Genomic_DNA"/>
</dbReference>